<organism evidence="2">
    <name type="scientific">viral metagenome</name>
    <dbReference type="NCBI Taxonomy" id="1070528"/>
    <lineage>
        <taxon>unclassified sequences</taxon>
        <taxon>metagenomes</taxon>
        <taxon>organismal metagenomes</taxon>
    </lineage>
</organism>
<name>A0A6C0EDZ9_9ZZZZ</name>
<proteinExistence type="predicted"/>
<evidence type="ECO:0008006" key="3">
    <source>
        <dbReference type="Google" id="ProtNLM"/>
    </source>
</evidence>
<dbReference type="EMBL" id="MN739822">
    <property type="protein sequence ID" value="QHT27406.1"/>
    <property type="molecule type" value="Genomic_DNA"/>
</dbReference>
<reference evidence="2" key="1">
    <citation type="journal article" date="2020" name="Nature">
        <title>Giant virus diversity and host interactions through global metagenomics.</title>
        <authorList>
            <person name="Schulz F."/>
            <person name="Roux S."/>
            <person name="Paez-Espino D."/>
            <person name="Jungbluth S."/>
            <person name="Walsh D.A."/>
            <person name="Denef V.J."/>
            <person name="McMahon K.D."/>
            <person name="Konstantinidis K.T."/>
            <person name="Eloe-Fadrosh E.A."/>
            <person name="Kyrpides N.C."/>
            <person name="Woyke T."/>
        </authorList>
    </citation>
    <scope>NUCLEOTIDE SEQUENCE</scope>
    <source>
        <strain evidence="2">GVMAG-M-3300023179-33</strain>
    </source>
</reference>
<sequence length="259" mass="29326">MSDNDSDNDNKIVIAMDKKNEPQQENIVITMDKKNESQQENIVEEPTNQQPTNQQPTNQNNPQKKRVGKSNGSGNENKKDNQMYIYSKSLLTRNITLPITIIGRNIKETIENVINDHYEGKCLVEGYIKPKSSKIITFSSGVIAGNNISFEVVFECMICNPVEGMNIMCIVKNITKAGIRAESANEIPSPIVVFIARDHHFNNNKFINIQEGDMLQIRVIGQRFELNDSYISIIGELINSNINTEKNTVMKKPRIVIEK</sequence>
<feature type="region of interest" description="Disordered" evidence="1">
    <location>
        <begin position="1"/>
        <end position="79"/>
    </location>
</feature>
<evidence type="ECO:0000256" key="1">
    <source>
        <dbReference type="SAM" id="MobiDB-lite"/>
    </source>
</evidence>
<evidence type="ECO:0000313" key="2">
    <source>
        <dbReference type="EMBL" id="QHT27406.1"/>
    </source>
</evidence>
<protein>
    <recommendedName>
        <fullName evidence="3">S1 motif domain-containing protein</fullName>
    </recommendedName>
</protein>
<dbReference type="AlphaFoldDB" id="A0A6C0EDZ9"/>
<accession>A0A6C0EDZ9</accession>
<feature type="compositionally biased region" description="Low complexity" evidence="1">
    <location>
        <begin position="46"/>
        <end position="62"/>
    </location>
</feature>